<evidence type="ECO:0008006" key="3">
    <source>
        <dbReference type="Google" id="ProtNLM"/>
    </source>
</evidence>
<dbReference type="PANTHER" id="PTHR39328">
    <property type="entry name" value="BLL2871 PROTEIN"/>
    <property type="match status" value="1"/>
</dbReference>
<reference evidence="1 2" key="1">
    <citation type="submission" date="2013-12" db="EMBL/GenBank/DDBJ databases">
        <authorList>
            <person name="Formusa P.A."/>
            <person name="Habash M."/>
            <person name="Lee H."/>
            <person name="Trevors J.T."/>
        </authorList>
    </citation>
    <scope>NUCLEOTIDE SEQUENCE [LARGE SCALE GENOMIC DNA]</scope>
    <source>
        <strain evidence="1 2">PD30</strain>
    </source>
</reference>
<evidence type="ECO:0000313" key="1">
    <source>
        <dbReference type="EMBL" id="KDD70145.1"/>
    </source>
</evidence>
<dbReference type="AlphaFoldDB" id="A0A059L7V4"/>
<dbReference type="eggNOG" id="COG3342">
    <property type="taxonomic scope" value="Bacteria"/>
</dbReference>
<sequence>MTFSIAARCPETGQFGIAISSSSIAVGARCPWLLPGVGAVSTQNITLPSLGPEVLALMEQGLAPAEALDKVLTRNGYSQYRQITAIDHLGRTAHFSGAQTLGNHNAVSGDQCVAAGNMLADRSVIEAMVEAFEHGEGQLTDRLLAAMKAAIAAGGEAGPVHSAAVVVVGELTWPIINLRVDWADHDPIGQLEKLWDAYRPQVQDYIDRALAPDKSPGYGVAGDDR</sequence>
<proteinExistence type="predicted"/>
<dbReference type="Gene3D" id="3.60.20.10">
    <property type="entry name" value="Glutamine Phosphoribosylpyrophosphate, subunit 1, domain 1"/>
    <property type="match status" value="1"/>
</dbReference>
<dbReference type="InterPro" id="IPR029055">
    <property type="entry name" value="Ntn_hydrolases_N"/>
</dbReference>
<dbReference type="InterPro" id="IPR010430">
    <property type="entry name" value="DUF1028"/>
</dbReference>
<name>A0A059L7V4_9PSED</name>
<dbReference type="Proteomes" id="UP000026739">
    <property type="component" value="Unassembled WGS sequence"/>
</dbReference>
<dbReference type="RefSeq" id="WP_033054400.1">
    <property type="nucleotide sequence ID" value="NZ_AZQQ01000061.1"/>
</dbReference>
<accession>A0A059L7V4</accession>
<gene>
    <name evidence="1" type="ORF">V466_02325</name>
</gene>
<comment type="caution">
    <text evidence="1">The sequence shown here is derived from an EMBL/GenBank/DDBJ whole genome shotgun (WGS) entry which is preliminary data.</text>
</comment>
<evidence type="ECO:0000313" key="2">
    <source>
        <dbReference type="Proteomes" id="UP000026739"/>
    </source>
</evidence>
<protein>
    <recommendedName>
        <fullName evidence="3">Major pilin protein fimA</fullName>
    </recommendedName>
</protein>
<organism evidence="1 2">
    <name type="scientific">Pseudomonas mandelii PD30</name>
    <dbReference type="NCBI Taxonomy" id="1419583"/>
    <lineage>
        <taxon>Bacteria</taxon>
        <taxon>Pseudomonadati</taxon>
        <taxon>Pseudomonadota</taxon>
        <taxon>Gammaproteobacteria</taxon>
        <taxon>Pseudomonadales</taxon>
        <taxon>Pseudomonadaceae</taxon>
        <taxon>Pseudomonas</taxon>
    </lineage>
</organism>
<dbReference type="PANTHER" id="PTHR39328:SF1">
    <property type="entry name" value="BLL2871 PROTEIN"/>
    <property type="match status" value="1"/>
</dbReference>
<dbReference type="Pfam" id="PF06267">
    <property type="entry name" value="DUF1028"/>
    <property type="match status" value="1"/>
</dbReference>
<dbReference type="SUPFAM" id="SSF56235">
    <property type="entry name" value="N-terminal nucleophile aminohydrolases (Ntn hydrolases)"/>
    <property type="match status" value="1"/>
</dbReference>
<dbReference type="EMBL" id="AZQQ01000061">
    <property type="protein sequence ID" value="KDD70145.1"/>
    <property type="molecule type" value="Genomic_DNA"/>
</dbReference>